<evidence type="ECO:0000256" key="3">
    <source>
        <dbReference type="SAM" id="SignalP"/>
    </source>
</evidence>
<feature type="signal peptide" evidence="3">
    <location>
        <begin position="1"/>
        <end position="15"/>
    </location>
</feature>
<reference evidence="6" key="1">
    <citation type="submission" date="2025-08" db="UniProtKB">
        <authorList>
            <consortium name="RefSeq"/>
        </authorList>
    </citation>
    <scope>IDENTIFICATION</scope>
    <source>
        <tissue evidence="6">Whole sample</tissue>
    </source>
</reference>
<feature type="domain" description="IgGFc-binding protein N-terminal" evidence="4">
    <location>
        <begin position="125"/>
        <end position="430"/>
    </location>
</feature>
<name>A0A8B8D7A7_CRAVI</name>
<feature type="chain" id="PRO_5034733273" evidence="3">
    <location>
        <begin position="16"/>
        <end position="642"/>
    </location>
</feature>
<feature type="compositionally biased region" description="Low complexity" evidence="1">
    <location>
        <begin position="519"/>
        <end position="551"/>
    </location>
</feature>
<evidence type="ECO:0000256" key="2">
    <source>
        <dbReference type="SAM" id="Phobius"/>
    </source>
</evidence>
<feature type="compositionally biased region" description="Low complexity" evidence="1">
    <location>
        <begin position="503"/>
        <end position="512"/>
    </location>
</feature>
<organism evidence="5 6">
    <name type="scientific">Crassostrea virginica</name>
    <name type="common">Eastern oyster</name>
    <dbReference type="NCBI Taxonomy" id="6565"/>
    <lineage>
        <taxon>Eukaryota</taxon>
        <taxon>Metazoa</taxon>
        <taxon>Spiralia</taxon>
        <taxon>Lophotrochozoa</taxon>
        <taxon>Mollusca</taxon>
        <taxon>Bivalvia</taxon>
        <taxon>Autobranchia</taxon>
        <taxon>Pteriomorphia</taxon>
        <taxon>Ostreida</taxon>
        <taxon>Ostreoidea</taxon>
        <taxon>Ostreidae</taxon>
        <taxon>Crassostrea</taxon>
    </lineage>
</organism>
<keyword evidence="5" id="KW-1185">Reference proteome</keyword>
<feature type="region of interest" description="Disordered" evidence="1">
    <location>
        <begin position="503"/>
        <end position="557"/>
    </location>
</feature>
<evidence type="ECO:0000313" key="6">
    <source>
        <dbReference type="RefSeq" id="XP_022322731.1"/>
    </source>
</evidence>
<dbReference type="Pfam" id="PF17517">
    <property type="entry name" value="IgGFc_binding"/>
    <property type="match status" value="1"/>
</dbReference>
<dbReference type="PANTHER" id="PTHR46534">
    <property type="entry name" value="IGGFC_BINDING DOMAIN-CONTAINING PROTEIN"/>
    <property type="match status" value="1"/>
</dbReference>
<keyword evidence="2" id="KW-1133">Transmembrane helix</keyword>
<keyword evidence="2" id="KW-0472">Membrane</keyword>
<proteinExistence type="predicted"/>
<evidence type="ECO:0000313" key="5">
    <source>
        <dbReference type="Proteomes" id="UP000694844"/>
    </source>
</evidence>
<dbReference type="Proteomes" id="UP000694844">
    <property type="component" value="Chromosome 3"/>
</dbReference>
<sequence>MSLFLLLVFFLPCSGKEIPDNMGKEFILGFIEASQATRGDPSNIPLKLFITTPSQASVSVSISAPLARNLYSGDTITVTKGVIKQVTLPKSLRLRGTERSNKAVQIVSSEEIVVFGINQADRSTDGFLGIPVDVLGMQYFVPSFFSNKESFYKSAIVITGTQDRTELSIRIKSTNGGSVDFERKNYRDGNWLNTTIDKFGTIQLLCRGDLTGTFVQSSQRVSVFGGSTVTNIGSGTSRDHIEEQIPPLNVWGKRFAIFPVPDTNPNLIRVLASEDNTVVSVNNKVKQTLQPGEFYETVANAFSICTANKPVLTVQYIPSGTCHSGHRIPGCHNGDPAMTLVPPIEQSNVLYTFLTPRSSQNVDFNNLFMFMLQGSDYRGLKLDRKPVPDRDFFGVVHKNNVTSGYLKIRPGSHTIGHESGHVPFGGILYGGILYESYAFPVGQRFTPINQDCTASHMTVGDGLDNDCDGRVDEEVCFDFKDNDGDGENDEDCITELSTTTMKPTTTTTTTTLLDRRPTKPTTTTPKPTTTTTTTTPKPTTTPKSTTTPKPTTIKDLNPRTTQTNEIYFDQIRPQWLTLTEYGVIGGVAVVLVGALGMCCKRCWGLIKNRDDDDDEEDEELRRRRRNKAKLALGAPSIRPMYF</sequence>
<evidence type="ECO:0000256" key="1">
    <source>
        <dbReference type="SAM" id="MobiDB-lite"/>
    </source>
</evidence>
<dbReference type="RefSeq" id="XP_022322731.1">
    <property type="nucleotide sequence ID" value="XM_022467023.1"/>
</dbReference>
<evidence type="ECO:0000259" key="4">
    <source>
        <dbReference type="Pfam" id="PF17517"/>
    </source>
</evidence>
<dbReference type="KEGG" id="cvn:111124161"/>
<gene>
    <name evidence="6" type="primary">LOC111124161</name>
</gene>
<accession>A0A8B8D7A7</accession>
<keyword evidence="3" id="KW-0732">Signal</keyword>
<protein>
    <submittedName>
        <fullName evidence="6">Uncharacterized protein LOC111124161</fullName>
    </submittedName>
</protein>
<dbReference type="OrthoDB" id="6136119at2759"/>
<dbReference type="InterPro" id="IPR035234">
    <property type="entry name" value="IgGFc-bd_N"/>
</dbReference>
<dbReference type="AlphaFoldDB" id="A0A8B8D7A7"/>
<feature type="transmembrane region" description="Helical" evidence="2">
    <location>
        <begin position="581"/>
        <end position="599"/>
    </location>
</feature>
<dbReference type="GeneID" id="111124161"/>
<keyword evidence="2" id="KW-0812">Transmembrane</keyword>
<dbReference type="PANTHER" id="PTHR46534:SF2">
    <property type="entry name" value="VWFD DOMAIN-CONTAINING PROTEIN"/>
    <property type="match status" value="1"/>
</dbReference>